<dbReference type="Pfam" id="PF03575">
    <property type="entry name" value="Peptidase_S51"/>
    <property type="match status" value="1"/>
</dbReference>
<evidence type="ECO:0000313" key="6">
    <source>
        <dbReference type="Proteomes" id="UP001151002"/>
    </source>
</evidence>
<gene>
    <name evidence="5" type="ORF">OWR29_05045</name>
</gene>
<accession>A0ABT4AT56</accession>
<evidence type="ECO:0000256" key="2">
    <source>
        <dbReference type="ARBA" id="ARBA00022670"/>
    </source>
</evidence>
<reference evidence="5" key="1">
    <citation type="submission" date="2022-11" db="EMBL/GenBank/DDBJ databases">
        <authorList>
            <person name="Somphong A."/>
            <person name="Phongsopitanun W."/>
        </authorList>
    </citation>
    <scope>NUCLEOTIDE SEQUENCE</scope>
    <source>
        <strain evidence="5">Pm04-4</strain>
    </source>
</reference>
<dbReference type="RefSeq" id="WP_267561296.1">
    <property type="nucleotide sequence ID" value="NZ_JAPNTZ010000002.1"/>
</dbReference>
<comment type="similarity">
    <text evidence="1">Belongs to the peptidase S51 family.</text>
</comment>
<evidence type="ECO:0000256" key="3">
    <source>
        <dbReference type="ARBA" id="ARBA00022801"/>
    </source>
</evidence>
<evidence type="ECO:0000256" key="1">
    <source>
        <dbReference type="ARBA" id="ARBA00006534"/>
    </source>
</evidence>
<protein>
    <submittedName>
        <fullName evidence="5">Type 1 glutamine amidotransferase-like domain-containing protein</fullName>
    </submittedName>
</protein>
<name>A0ABT4AT56_9ACTN</name>
<dbReference type="EMBL" id="JAPNTZ010000002">
    <property type="protein sequence ID" value="MCY1137357.1"/>
    <property type="molecule type" value="Genomic_DNA"/>
</dbReference>
<keyword evidence="2" id="KW-0645">Protease</keyword>
<proteinExistence type="inferred from homology"/>
<dbReference type="InterPro" id="IPR029062">
    <property type="entry name" value="Class_I_gatase-like"/>
</dbReference>
<dbReference type="Gene3D" id="3.40.50.880">
    <property type="match status" value="1"/>
</dbReference>
<comment type="caution">
    <text evidence="5">The sequence shown here is derived from an EMBL/GenBank/DDBJ whole genome shotgun (WGS) entry which is preliminary data.</text>
</comment>
<organism evidence="5 6">
    <name type="scientific">Paractinoplanes pyxinae</name>
    <dbReference type="NCBI Taxonomy" id="2997416"/>
    <lineage>
        <taxon>Bacteria</taxon>
        <taxon>Bacillati</taxon>
        <taxon>Actinomycetota</taxon>
        <taxon>Actinomycetes</taxon>
        <taxon>Micromonosporales</taxon>
        <taxon>Micromonosporaceae</taxon>
        <taxon>Paractinoplanes</taxon>
    </lineage>
</organism>
<keyword evidence="4" id="KW-0720">Serine protease</keyword>
<sequence>MIFLGGGGSEHDEARLWDEVFRPGARLAVWPEAMPRPQWPATLSWFRQALAPRGEFTFADALADADVLVIPGGNTFDLLHAVRGRLGELPAFLARGGHVYGGSAGAILLGADIAIAGVLDPNDVGLTDTTGADLLSGFVILPHYTVGQEVGTHAPVVAIPETAGVIVDGVQARNAGPSPVHVITAGAVTAYAAGETFTLGA</sequence>
<keyword evidence="6" id="KW-1185">Reference proteome</keyword>
<evidence type="ECO:0000313" key="5">
    <source>
        <dbReference type="EMBL" id="MCY1137357.1"/>
    </source>
</evidence>
<evidence type="ECO:0000256" key="4">
    <source>
        <dbReference type="ARBA" id="ARBA00022825"/>
    </source>
</evidence>
<dbReference type="InterPro" id="IPR005320">
    <property type="entry name" value="Peptidase_S51"/>
</dbReference>
<keyword evidence="3" id="KW-0378">Hydrolase</keyword>
<dbReference type="Proteomes" id="UP001151002">
    <property type="component" value="Unassembled WGS sequence"/>
</dbReference>
<dbReference type="SUPFAM" id="SSF52317">
    <property type="entry name" value="Class I glutamine amidotransferase-like"/>
    <property type="match status" value="1"/>
</dbReference>